<dbReference type="AlphaFoldDB" id="A0A644XEP4"/>
<dbReference type="GO" id="GO:0003677">
    <property type="term" value="F:DNA binding"/>
    <property type="evidence" value="ECO:0007669"/>
    <property type="project" value="UniProtKB-KW"/>
</dbReference>
<evidence type="ECO:0000256" key="2">
    <source>
        <dbReference type="ARBA" id="ARBA00023125"/>
    </source>
</evidence>
<evidence type="ECO:0000259" key="5">
    <source>
        <dbReference type="PROSITE" id="PS51063"/>
    </source>
</evidence>
<reference evidence="6" key="1">
    <citation type="submission" date="2019-08" db="EMBL/GenBank/DDBJ databases">
        <authorList>
            <person name="Kucharzyk K."/>
            <person name="Murdoch R.W."/>
            <person name="Higgins S."/>
            <person name="Loffler F."/>
        </authorList>
    </citation>
    <scope>NUCLEOTIDE SEQUENCE</scope>
</reference>
<dbReference type="EMBL" id="VSSQ01002247">
    <property type="protein sequence ID" value="MPM14248.1"/>
    <property type="molecule type" value="Genomic_DNA"/>
</dbReference>
<keyword evidence="3" id="KW-0804">Transcription</keyword>
<protein>
    <recommendedName>
        <fullName evidence="7">HTH crp-type domain-containing protein</fullName>
    </recommendedName>
</protein>
<evidence type="ECO:0000256" key="3">
    <source>
        <dbReference type="ARBA" id="ARBA00023163"/>
    </source>
</evidence>
<evidence type="ECO:0000259" key="4">
    <source>
        <dbReference type="PROSITE" id="PS50042"/>
    </source>
</evidence>
<dbReference type="Pfam" id="PF00027">
    <property type="entry name" value="cNMP_binding"/>
    <property type="match status" value="1"/>
</dbReference>
<proteinExistence type="predicted"/>
<feature type="domain" description="HTH crp-type" evidence="5">
    <location>
        <begin position="146"/>
        <end position="214"/>
    </location>
</feature>
<dbReference type="GO" id="GO:0006355">
    <property type="term" value="P:regulation of DNA-templated transcription"/>
    <property type="evidence" value="ECO:0007669"/>
    <property type="project" value="InterPro"/>
</dbReference>
<name>A0A644XEP4_9ZZZZ</name>
<dbReference type="Gene3D" id="2.60.120.10">
    <property type="entry name" value="Jelly Rolls"/>
    <property type="match status" value="1"/>
</dbReference>
<gene>
    <name evidence="6" type="ORF">SDC9_60609</name>
</gene>
<dbReference type="SUPFAM" id="SSF51206">
    <property type="entry name" value="cAMP-binding domain-like"/>
    <property type="match status" value="1"/>
</dbReference>
<keyword evidence="1" id="KW-0805">Transcription regulation</keyword>
<comment type="caution">
    <text evidence="6">The sequence shown here is derived from an EMBL/GenBank/DDBJ whole genome shotgun (WGS) entry which is preliminary data.</text>
</comment>
<dbReference type="Pfam" id="PF13545">
    <property type="entry name" value="HTH_Crp_2"/>
    <property type="match status" value="1"/>
</dbReference>
<organism evidence="6">
    <name type="scientific">bioreactor metagenome</name>
    <dbReference type="NCBI Taxonomy" id="1076179"/>
    <lineage>
        <taxon>unclassified sequences</taxon>
        <taxon>metagenomes</taxon>
        <taxon>ecological metagenomes</taxon>
    </lineage>
</organism>
<dbReference type="SMART" id="SM00419">
    <property type="entry name" value="HTH_CRP"/>
    <property type="match status" value="1"/>
</dbReference>
<dbReference type="SUPFAM" id="SSF46785">
    <property type="entry name" value="Winged helix' DNA-binding domain"/>
    <property type="match status" value="1"/>
</dbReference>
<sequence>MKAIIKTIPLLSCVNENLLDTLISESKIYERMFKKNSTVHAQGKCCDTIDIICSGSLAAYSLSSNGSQSVVFDFKTGCIIGANLLFGSNNCYPMNIYCTAACLLLHISKEAVCELLKDYNFVMKYIQSISANSQGMNKKIAMYTQKNLHENLMDYFSALATEQKSTIIVLPITKKQLADYLGVQRPSLFRELKKLKDEGFIEINNKIVSINRNTCKK</sequence>
<dbReference type="InterPro" id="IPR014710">
    <property type="entry name" value="RmlC-like_jellyroll"/>
</dbReference>
<dbReference type="InterPro" id="IPR012318">
    <property type="entry name" value="HTH_CRP"/>
</dbReference>
<evidence type="ECO:0000313" key="6">
    <source>
        <dbReference type="EMBL" id="MPM14248.1"/>
    </source>
</evidence>
<keyword evidence="2" id="KW-0238">DNA-binding</keyword>
<evidence type="ECO:0008006" key="7">
    <source>
        <dbReference type="Google" id="ProtNLM"/>
    </source>
</evidence>
<evidence type="ECO:0000256" key="1">
    <source>
        <dbReference type="ARBA" id="ARBA00023015"/>
    </source>
</evidence>
<dbReference type="InterPro" id="IPR000595">
    <property type="entry name" value="cNMP-bd_dom"/>
</dbReference>
<dbReference type="CDD" id="cd00038">
    <property type="entry name" value="CAP_ED"/>
    <property type="match status" value="1"/>
</dbReference>
<dbReference type="PROSITE" id="PS50042">
    <property type="entry name" value="CNMP_BINDING_3"/>
    <property type="match status" value="1"/>
</dbReference>
<dbReference type="InterPro" id="IPR036390">
    <property type="entry name" value="WH_DNA-bd_sf"/>
</dbReference>
<feature type="domain" description="Cyclic nucleotide-binding" evidence="4">
    <location>
        <begin position="10"/>
        <end position="116"/>
    </location>
</feature>
<accession>A0A644XEP4</accession>
<dbReference type="InterPro" id="IPR018490">
    <property type="entry name" value="cNMP-bd_dom_sf"/>
</dbReference>
<dbReference type="PROSITE" id="PS51063">
    <property type="entry name" value="HTH_CRP_2"/>
    <property type="match status" value="1"/>
</dbReference>